<dbReference type="InterPro" id="IPR016071">
    <property type="entry name" value="Staphylococal_nuclease_OB-fold"/>
</dbReference>
<accession>F4QR04</accession>
<evidence type="ECO:0000313" key="3">
    <source>
        <dbReference type="Proteomes" id="UP000006512"/>
    </source>
</evidence>
<evidence type="ECO:0000313" key="2">
    <source>
        <dbReference type="EMBL" id="EGF90641.1"/>
    </source>
</evidence>
<dbReference type="AlphaFoldDB" id="F4QR04"/>
<organism evidence="2 3">
    <name type="scientific">Asticcacaulis biprosthecium C19</name>
    <dbReference type="NCBI Taxonomy" id="715226"/>
    <lineage>
        <taxon>Bacteria</taxon>
        <taxon>Pseudomonadati</taxon>
        <taxon>Pseudomonadota</taxon>
        <taxon>Alphaproteobacteria</taxon>
        <taxon>Caulobacterales</taxon>
        <taxon>Caulobacteraceae</taxon>
        <taxon>Asticcacaulis</taxon>
    </lineage>
</organism>
<dbReference type="SUPFAM" id="SSF50199">
    <property type="entry name" value="Staphylococcal nuclease"/>
    <property type="match status" value="1"/>
</dbReference>
<dbReference type="Pfam" id="PF00565">
    <property type="entry name" value="SNase"/>
    <property type="match status" value="1"/>
</dbReference>
<dbReference type="InterPro" id="IPR035437">
    <property type="entry name" value="SNase_OB-fold_sf"/>
</dbReference>
<proteinExistence type="predicted"/>
<sequence length="173" mass="18682">MAAALANLGLHGNVWTSGMLSRLVSLLMLLVIAGTAQAKPRVLSGKAWAIDGDTIVIKGQHIRLYGIDAFEEGQVCGRMACGGKATVAMEGLIGKGILSCEQQDVDGYGRVVAICKSSSGVDLGREMVRRGLAVAYRSYSTRYLADERWAKANKHGAWAHGFDSPLHWRRTHQ</sequence>
<protein>
    <submittedName>
        <fullName evidence="2">Nuclease family protein</fullName>
    </submittedName>
</protein>
<dbReference type="PROSITE" id="PS50830">
    <property type="entry name" value="TNASE_3"/>
    <property type="match status" value="1"/>
</dbReference>
<keyword evidence="3" id="KW-1185">Reference proteome</keyword>
<dbReference type="EMBL" id="GL883079">
    <property type="protein sequence ID" value="EGF90641.1"/>
    <property type="molecule type" value="Genomic_DNA"/>
</dbReference>
<dbReference type="eggNOG" id="COG1525">
    <property type="taxonomic scope" value="Bacteria"/>
</dbReference>
<reference evidence="3" key="1">
    <citation type="submission" date="2011-03" db="EMBL/GenBank/DDBJ databases">
        <title>Draft genome sequence of Brevundimonas diminuta.</title>
        <authorList>
            <person name="Brown P.J.B."/>
            <person name="Buechlein A."/>
            <person name="Hemmerich C."/>
            <person name="Brun Y.V."/>
        </authorList>
    </citation>
    <scope>NUCLEOTIDE SEQUENCE [LARGE SCALE GENOMIC DNA]</scope>
    <source>
        <strain evidence="3">C19</strain>
    </source>
</reference>
<dbReference type="Proteomes" id="UP000006512">
    <property type="component" value="Unassembled WGS sequence"/>
</dbReference>
<evidence type="ECO:0000259" key="1">
    <source>
        <dbReference type="PROSITE" id="PS50830"/>
    </source>
</evidence>
<dbReference type="SMART" id="SM00318">
    <property type="entry name" value="SNc"/>
    <property type="match status" value="1"/>
</dbReference>
<dbReference type="RefSeq" id="WP_006274452.1">
    <property type="nucleotide sequence ID" value="NZ_GL883079.1"/>
</dbReference>
<feature type="domain" description="TNase-like" evidence="1">
    <location>
        <begin position="50"/>
        <end position="160"/>
    </location>
</feature>
<dbReference type="STRING" id="715226.ABI_36730"/>
<name>F4QR04_9CAUL</name>
<gene>
    <name evidence="2" type="ORF">ABI_36730</name>
</gene>
<dbReference type="HOGENOM" id="CLU_046484_6_3_5"/>
<dbReference type="Gene3D" id="2.40.50.90">
    <property type="match status" value="1"/>
</dbReference>